<dbReference type="AlphaFoldDB" id="A0A1Y5SZB5"/>
<protein>
    <recommendedName>
        <fullName evidence="3">Membrane bound FAD containing D-sorbitol dehydrogenase</fullName>
    </recommendedName>
</protein>
<dbReference type="RefSeq" id="WP_085879161.1">
    <property type="nucleotide sequence ID" value="NZ_FWFZ01000010.1"/>
</dbReference>
<reference evidence="1 2" key="1">
    <citation type="submission" date="2017-03" db="EMBL/GenBank/DDBJ databases">
        <authorList>
            <person name="Afonso C.L."/>
            <person name="Miller P.J."/>
            <person name="Scott M.A."/>
            <person name="Spackman E."/>
            <person name="Goraichik I."/>
            <person name="Dimitrov K.M."/>
            <person name="Suarez D.L."/>
            <person name="Swayne D.E."/>
        </authorList>
    </citation>
    <scope>NUCLEOTIDE SEQUENCE [LARGE SCALE GENOMIC DNA]</scope>
    <source>
        <strain evidence="1 2">CECT 7023</strain>
    </source>
</reference>
<organism evidence="1 2">
    <name type="scientific">Roseisalinus antarcticus</name>
    <dbReference type="NCBI Taxonomy" id="254357"/>
    <lineage>
        <taxon>Bacteria</taxon>
        <taxon>Pseudomonadati</taxon>
        <taxon>Pseudomonadota</taxon>
        <taxon>Alphaproteobacteria</taxon>
        <taxon>Rhodobacterales</taxon>
        <taxon>Roseobacteraceae</taxon>
        <taxon>Roseisalinus</taxon>
    </lineage>
</organism>
<dbReference type="OrthoDB" id="495830at2"/>
<name>A0A1Y5SZB5_9RHOB</name>
<proteinExistence type="predicted"/>
<accession>A0A1Y5SZB5</accession>
<dbReference type="EMBL" id="FWFZ01000010">
    <property type="protein sequence ID" value="SLN52169.1"/>
    <property type="molecule type" value="Genomic_DNA"/>
</dbReference>
<evidence type="ECO:0000313" key="1">
    <source>
        <dbReference type="EMBL" id="SLN52169.1"/>
    </source>
</evidence>
<gene>
    <name evidence="1" type="ORF">ROA7023_02305</name>
</gene>
<dbReference type="Proteomes" id="UP000193900">
    <property type="component" value="Unassembled WGS sequence"/>
</dbReference>
<sequence>MTPSTTLDAFANLSAALTGFDAAQLIGTGNAELFWDLLVARAGPANAEALLTVWTEQVEAEAHRDRAIRIAILSDRRYGPMARNLIRLWYVGTWKQLPADWRGAYAPTLADGDIIPAPQAYTEGLLWPAVGANPPGAKPFGYAMWAKPPRVTLDSKDTPHA</sequence>
<evidence type="ECO:0008006" key="3">
    <source>
        <dbReference type="Google" id="ProtNLM"/>
    </source>
</evidence>
<evidence type="ECO:0000313" key="2">
    <source>
        <dbReference type="Proteomes" id="UP000193900"/>
    </source>
</evidence>
<keyword evidence="2" id="KW-1185">Reference proteome</keyword>